<dbReference type="AlphaFoldDB" id="A0AAV6S5M2"/>
<dbReference type="PANTHER" id="PTHR21324">
    <property type="entry name" value="FASTING-INDUCIBLE INTEGRAL MEMBRANE PROTEIN TM6P1-RELATED"/>
    <property type="match status" value="1"/>
</dbReference>
<comment type="caution">
    <text evidence="8">The sequence shown here is derived from an EMBL/GenBank/DDBJ whole genome shotgun (WGS) entry which is preliminary data.</text>
</comment>
<keyword evidence="9" id="KW-1185">Reference proteome</keyword>
<gene>
    <name evidence="8" type="ORF">JOB18_032482</name>
</gene>
<protein>
    <submittedName>
        <fullName evidence="8">Transmembrane protein 150A-like</fullName>
    </submittedName>
</protein>
<proteinExistence type="inferred from homology"/>
<evidence type="ECO:0000313" key="9">
    <source>
        <dbReference type="Proteomes" id="UP000693946"/>
    </source>
</evidence>
<evidence type="ECO:0000256" key="6">
    <source>
        <dbReference type="SAM" id="Phobius"/>
    </source>
</evidence>
<dbReference type="Pfam" id="PF10277">
    <property type="entry name" value="Frag1"/>
    <property type="match status" value="1"/>
</dbReference>
<evidence type="ECO:0000256" key="3">
    <source>
        <dbReference type="ARBA" id="ARBA00022692"/>
    </source>
</evidence>
<comment type="similarity">
    <text evidence="2">Belongs to the DRAM/TMEM150 family.</text>
</comment>
<name>A0AAV6S5M2_SOLSE</name>
<comment type="subcellular location">
    <subcellularLocation>
        <location evidence="1">Endomembrane system</location>
        <topology evidence="1">Multi-pass membrane protein</topology>
    </subcellularLocation>
</comment>
<evidence type="ECO:0000256" key="5">
    <source>
        <dbReference type="ARBA" id="ARBA00023136"/>
    </source>
</evidence>
<organism evidence="8 9">
    <name type="scientific">Solea senegalensis</name>
    <name type="common">Senegalese sole</name>
    <dbReference type="NCBI Taxonomy" id="28829"/>
    <lineage>
        <taxon>Eukaryota</taxon>
        <taxon>Metazoa</taxon>
        <taxon>Chordata</taxon>
        <taxon>Craniata</taxon>
        <taxon>Vertebrata</taxon>
        <taxon>Euteleostomi</taxon>
        <taxon>Actinopterygii</taxon>
        <taxon>Neopterygii</taxon>
        <taxon>Teleostei</taxon>
        <taxon>Neoteleostei</taxon>
        <taxon>Acanthomorphata</taxon>
        <taxon>Carangaria</taxon>
        <taxon>Pleuronectiformes</taxon>
        <taxon>Pleuronectoidei</taxon>
        <taxon>Soleidae</taxon>
        <taxon>Solea</taxon>
    </lineage>
</organism>
<evidence type="ECO:0000256" key="2">
    <source>
        <dbReference type="ARBA" id="ARBA00006565"/>
    </source>
</evidence>
<dbReference type="Proteomes" id="UP000693946">
    <property type="component" value="Linkage Group LG15"/>
</dbReference>
<reference evidence="8 9" key="1">
    <citation type="journal article" date="2021" name="Sci. Rep.">
        <title>Chromosome anchoring in Senegalese sole (Solea senegalensis) reveals sex-associated markers and genome rearrangements in flatfish.</title>
        <authorList>
            <person name="Guerrero-Cozar I."/>
            <person name="Gomez-Garrido J."/>
            <person name="Berbel C."/>
            <person name="Martinez-Blanch J.F."/>
            <person name="Alioto T."/>
            <person name="Claros M.G."/>
            <person name="Gagnaire P.A."/>
            <person name="Manchado M."/>
        </authorList>
    </citation>
    <scope>NUCLEOTIDE SEQUENCE [LARGE SCALE GENOMIC DNA]</scope>
    <source>
        <strain evidence="8">Sse05_10M</strain>
    </source>
</reference>
<evidence type="ECO:0000256" key="1">
    <source>
        <dbReference type="ARBA" id="ARBA00004127"/>
    </source>
</evidence>
<keyword evidence="4 6" id="KW-1133">Transmembrane helix</keyword>
<dbReference type="InterPro" id="IPR019402">
    <property type="entry name" value="CWH43_N"/>
</dbReference>
<evidence type="ECO:0000256" key="4">
    <source>
        <dbReference type="ARBA" id="ARBA00022989"/>
    </source>
</evidence>
<feature type="transmembrane region" description="Helical" evidence="6">
    <location>
        <begin position="105"/>
        <end position="130"/>
    </location>
</feature>
<keyword evidence="3 6" id="KW-0812">Transmembrane</keyword>
<feature type="transmembrane region" description="Helical" evidence="6">
    <location>
        <begin position="142"/>
        <end position="163"/>
    </location>
</feature>
<sequence length="242" mass="26464">MIPYTVNIKLAARTLTGTLNLQNKTAVDWGWQGLIAQGCHSSILIIDPKTAQTIQVLERHKANVVKVKFKHMSYTYSPIDTCCVTGGEVCHLWLPCSGNVDNAKILHYVGAGVAFPTSMLFVCLQSALTYRLAKTQGEYNVAHLRLCMTLLAFVALVLSGVFFCQESFVLQHASAIFEWVFCVIIMLFYGTFAFEFASMSGDTMAVLARGGALGSAGREHKVDALGGHTQSHPLQPENMSIL</sequence>
<feature type="transmembrane region" description="Helical" evidence="6">
    <location>
        <begin position="175"/>
        <end position="194"/>
    </location>
</feature>
<evidence type="ECO:0000259" key="7">
    <source>
        <dbReference type="Pfam" id="PF10277"/>
    </source>
</evidence>
<accession>A0AAV6S5M2</accession>
<dbReference type="GO" id="GO:0012505">
    <property type="term" value="C:endomembrane system"/>
    <property type="evidence" value="ECO:0007669"/>
    <property type="project" value="UniProtKB-SubCell"/>
</dbReference>
<feature type="domain" description="CWH43-like N-terminal" evidence="7">
    <location>
        <begin position="100"/>
        <end position="198"/>
    </location>
</feature>
<keyword evidence="5 6" id="KW-0472">Membrane</keyword>
<dbReference type="PANTHER" id="PTHR21324:SF9">
    <property type="entry name" value="TRANSMEMBRANE PROTEIN 150A"/>
    <property type="match status" value="1"/>
</dbReference>
<dbReference type="EMBL" id="JAGKHQ010000007">
    <property type="protein sequence ID" value="KAG7512541.1"/>
    <property type="molecule type" value="Genomic_DNA"/>
</dbReference>
<dbReference type="InterPro" id="IPR050911">
    <property type="entry name" value="DRAM/TMEM150_Autophagy_Mod"/>
</dbReference>
<evidence type="ECO:0000313" key="8">
    <source>
        <dbReference type="EMBL" id="KAG7512541.1"/>
    </source>
</evidence>